<reference evidence="2 3" key="1">
    <citation type="journal article" date="2011" name="J. Bacteriol.">
        <title>Genome sequence of Helicobacter bizzozeronii strain CIII-1, an isolate from human gastric mucosa.</title>
        <authorList>
            <person name="Schott T."/>
            <person name="Rossi M."/>
            <person name="Hanninen M.L."/>
        </authorList>
    </citation>
    <scope>NUCLEOTIDE SEQUENCE [LARGE SCALE GENOMIC DNA]</scope>
    <source>
        <strain evidence="2 3">CIII-1</strain>
    </source>
</reference>
<dbReference type="STRING" id="1002804.HBZC1_09290"/>
<gene>
    <name evidence="2" type="ordered locus">HBZC1_09290</name>
</gene>
<feature type="region of interest" description="Disordered" evidence="1">
    <location>
        <begin position="1"/>
        <end position="42"/>
    </location>
</feature>
<dbReference type="EMBL" id="FR871757">
    <property type="protein sequence ID" value="CCB79915.1"/>
    <property type="molecule type" value="Genomic_DNA"/>
</dbReference>
<dbReference type="HOGENOM" id="CLU_101732_0_0_7"/>
<sequence>MAGVFASCQPEMPPPTQNQQQSTTQEPPKQEAQQPRPRPVVIKIQPRGPSKVVFSQEDYYPLSGHDVGVEKSNGKLFLEIYSFKLQKFMQGEVFPTKLQTQIFALNNASTQITNIEGQIDIYKYTQKKQKVANINAIYQRYTLTQQTPTRFEIAIQAIPPYFNVNNCRVVIRKQLIDTFTHSKEVMINLDFKRELRNKAVFDLFLECPK</sequence>
<name>F8KSY1_HELBC</name>
<accession>F8KSY1</accession>
<dbReference type="Proteomes" id="UP000008387">
    <property type="component" value="Chromosome"/>
</dbReference>
<evidence type="ECO:0000313" key="3">
    <source>
        <dbReference type="Proteomes" id="UP000008387"/>
    </source>
</evidence>
<organism evidence="2 3">
    <name type="scientific">Helicobacter bizzozeronii (strain CIII-1)</name>
    <dbReference type="NCBI Taxonomy" id="1002804"/>
    <lineage>
        <taxon>Bacteria</taxon>
        <taxon>Pseudomonadati</taxon>
        <taxon>Campylobacterota</taxon>
        <taxon>Epsilonproteobacteria</taxon>
        <taxon>Campylobacterales</taxon>
        <taxon>Helicobacteraceae</taxon>
        <taxon>Helicobacter</taxon>
    </lineage>
</organism>
<proteinExistence type="predicted"/>
<dbReference type="KEGG" id="hbi:HBZC1_09290"/>
<dbReference type="AlphaFoldDB" id="F8KSY1"/>
<keyword evidence="3" id="KW-1185">Reference proteome</keyword>
<evidence type="ECO:0000256" key="1">
    <source>
        <dbReference type="SAM" id="MobiDB-lite"/>
    </source>
</evidence>
<evidence type="ECO:0000313" key="2">
    <source>
        <dbReference type="EMBL" id="CCB79915.1"/>
    </source>
</evidence>
<protein>
    <submittedName>
        <fullName evidence="2">Uncharacterized protein</fullName>
    </submittedName>
</protein>
<feature type="compositionally biased region" description="Low complexity" evidence="1">
    <location>
        <begin position="17"/>
        <end position="27"/>
    </location>
</feature>